<dbReference type="Proteomes" id="UP000263993">
    <property type="component" value="Unassembled WGS sequence"/>
</dbReference>
<dbReference type="CDD" id="cd04666">
    <property type="entry name" value="NUDIX_DIPP2_like_Nudt4"/>
    <property type="match status" value="1"/>
</dbReference>
<evidence type="ECO:0000313" key="5">
    <source>
        <dbReference type="EMBL" id="RDV05024.1"/>
    </source>
</evidence>
<evidence type="ECO:0000256" key="3">
    <source>
        <dbReference type="ARBA" id="ARBA00022801"/>
    </source>
</evidence>
<dbReference type="RefSeq" id="WP_115517049.1">
    <property type="nucleotide sequence ID" value="NZ_QRGO01000001.1"/>
</dbReference>
<sequence>MALAVVRKATDSLLLRTSGRIVSRQFGAIPYTVVKGQVVFLLVTSRGTGRWIFPKGDPMDGLPPSQVAAQEALEEAGIEGDVDPAPIGAYRAFKTVAFRRKVVEVEMYPLRVTQQMDEWPEKGRRHRHWAILPEARRLLSDARVADLAVRLNQRLRAGGLPAYPPIAHITR</sequence>
<evidence type="ECO:0000256" key="2">
    <source>
        <dbReference type="ARBA" id="ARBA00022723"/>
    </source>
</evidence>
<dbReference type="Gene3D" id="3.90.79.10">
    <property type="entry name" value="Nucleoside Triphosphate Pyrophosphohydrolase"/>
    <property type="match status" value="1"/>
</dbReference>
<keyword evidence="2" id="KW-0479">Metal-binding</keyword>
<keyword evidence="6" id="KW-1185">Reference proteome</keyword>
<dbReference type="PANTHER" id="PTHR12629:SF0">
    <property type="entry name" value="DIPHOSPHOINOSITOL-POLYPHOSPHATE DIPHOSPHATASE"/>
    <property type="match status" value="1"/>
</dbReference>
<keyword evidence="4" id="KW-0460">Magnesium</keyword>
<dbReference type="AlphaFoldDB" id="A0A371BBS2"/>
<reference evidence="6" key="1">
    <citation type="submission" date="2018-08" db="EMBL/GenBank/DDBJ databases">
        <authorList>
            <person name="Kim S.-J."/>
            <person name="Jung G.-Y."/>
        </authorList>
    </citation>
    <scope>NUCLEOTIDE SEQUENCE [LARGE SCALE GENOMIC DNA]</scope>
    <source>
        <strain evidence="6">GY_H</strain>
    </source>
</reference>
<evidence type="ECO:0000256" key="4">
    <source>
        <dbReference type="ARBA" id="ARBA00022842"/>
    </source>
</evidence>
<comment type="caution">
    <text evidence="5">The sequence shown here is derived from an EMBL/GenBank/DDBJ whole genome shotgun (WGS) entry which is preliminary data.</text>
</comment>
<dbReference type="PANTHER" id="PTHR12629">
    <property type="entry name" value="DIPHOSPHOINOSITOL POLYPHOSPHATE PHOSPHOHYDROLASE"/>
    <property type="match status" value="1"/>
</dbReference>
<gene>
    <name evidence="5" type="ORF">DXH78_10890</name>
</gene>
<evidence type="ECO:0000256" key="1">
    <source>
        <dbReference type="ARBA" id="ARBA00001946"/>
    </source>
</evidence>
<dbReference type="GO" id="GO:0005737">
    <property type="term" value="C:cytoplasm"/>
    <property type="evidence" value="ECO:0007669"/>
    <property type="project" value="TreeGrafter"/>
</dbReference>
<comment type="cofactor">
    <cofactor evidence="1">
        <name>Mg(2+)</name>
        <dbReference type="ChEBI" id="CHEBI:18420"/>
    </cofactor>
</comment>
<name>A0A371BBS2_9BRAD</name>
<dbReference type="GO" id="GO:0016462">
    <property type="term" value="F:pyrophosphatase activity"/>
    <property type="evidence" value="ECO:0007669"/>
    <property type="project" value="InterPro"/>
</dbReference>
<evidence type="ECO:0000313" key="6">
    <source>
        <dbReference type="Proteomes" id="UP000263993"/>
    </source>
</evidence>
<dbReference type="EMBL" id="QRGO01000001">
    <property type="protein sequence ID" value="RDV05024.1"/>
    <property type="molecule type" value="Genomic_DNA"/>
</dbReference>
<dbReference type="GO" id="GO:0046872">
    <property type="term" value="F:metal ion binding"/>
    <property type="evidence" value="ECO:0007669"/>
    <property type="project" value="UniProtKB-KW"/>
</dbReference>
<proteinExistence type="predicted"/>
<dbReference type="OrthoDB" id="7066910at2"/>
<keyword evidence="3 5" id="KW-0378">Hydrolase</keyword>
<accession>A0A371BBS2</accession>
<organism evidence="5 6">
    <name type="scientific">Undibacter mobilis</name>
    <dbReference type="NCBI Taxonomy" id="2292256"/>
    <lineage>
        <taxon>Bacteria</taxon>
        <taxon>Pseudomonadati</taxon>
        <taxon>Pseudomonadota</taxon>
        <taxon>Alphaproteobacteria</taxon>
        <taxon>Hyphomicrobiales</taxon>
        <taxon>Nitrobacteraceae</taxon>
        <taxon>Undibacter</taxon>
    </lineage>
</organism>
<dbReference type="SUPFAM" id="SSF55811">
    <property type="entry name" value="Nudix"/>
    <property type="match status" value="1"/>
</dbReference>
<dbReference type="InterPro" id="IPR015797">
    <property type="entry name" value="NUDIX_hydrolase-like_dom_sf"/>
</dbReference>
<protein>
    <submittedName>
        <fullName evidence="5">NUDIX hydrolase</fullName>
    </submittedName>
</protein>
<dbReference type="InterPro" id="IPR047198">
    <property type="entry name" value="DDP-like_NUDIX"/>
</dbReference>